<comment type="caution">
    <text evidence="2">The sequence shown here is derived from an EMBL/GenBank/DDBJ whole genome shotgun (WGS) entry which is preliminary data.</text>
</comment>
<feature type="region of interest" description="Disordered" evidence="1">
    <location>
        <begin position="123"/>
        <end position="220"/>
    </location>
</feature>
<dbReference type="OrthoDB" id="5876637at2759"/>
<sequence length="266" mass="29857">MPHKRAKRSVRENERKKRGEDLAPMKNSLSNEPIPKAIARVLNATKIREEWHNKKRKLQEDGDHKQGDKRRKLEDGAKGKRRETQATAKISIKPGESIQHFNRRVEDDMRPLVKAAVHSSNAVARNAVKADKEAKAAKKLKGKSNKTDESEEAKTTRIQPPAPAVAADKHAGKAKEFQKTSSSAPRRLNDVAQAPPEFKRLPRGAVSAASDGFGSGKRDGVLSMAQRQMMEKERENAITRYREMKARQRKSGEKSDERDRDGADDD</sequence>
<feature type="compositionally biased region" description="Basic and acidic residues" evidence="1">
    <location>
        <begin position="167"/>
        <end position="178"/>
    </location>
</feature>
<accession>A0A8H5H032</accession>
<dbReference type="AlphaFoldDB" id="A0A8H5H032"/>
<dbReference type="PANTHER" id="PTHR40644">
    <property type="entry name" value="UPF0653 PROTEIN C607.02C"/>
    <property type="match status" value="1"/>
</dbReference>
<keyword evidence="3" id="KW-1185">Reference proteome</keyword>
<dbReference type="Proteomes" id="UP000565441">
    <property type="component" value="Unassembled WGS sequence"/>
</dbReference>
<dbReference type="PANTHER" id="PTHR40644:SF1">
    <property type="entry name" value="UPF0653 PROTEIN C607.02C"/>
    <property type="match status" value="1"/>
</dbReference>
<reference evidence="2 3" key="1">
    <citation type="journal article" date="2020" name="ISME J.">
        <title>Uncovering the hidden diversity of litter-decomposition mechanisms in mushroom-forming fungi.</title>
        <authorList>
            <person name="Floudas D."/>
            <person name="Bentzer J."/>
            <person name="Ahren D."/>
            <person name="Johansson T."/>
            <person name="Persson P."/>
            <person name="Tunlid A."/>
        </authorList>
    </citation>
    <scope>NUCLEOTIDE SEQUENCE [LARGE SCALE GENOMIC DNA]</scope>
    <source>
        <strain evidence="2 3">CBS 661.87</strain>
    </source>
</reference>
<organism evidence="2 3">
    <name type="scientific">Tricholomella constricta</name>
    <dbReference type="NCBI Taxonomy" id="117010"/>
    <lineage>
        <taxon>Eukaryota</taxon>
        <taxon>Fungi</taxon>
        <taxon>Dikarya</taxon>
        <taxon>Basidiomycota</taxon>
        <taxon>Agaricomycotina</taxon>
        <taxon>Agaricomycetes</taxon>
        <taxon>Agaricomycetidae</taxon>
        <taxon>Agaricales</taxon>
        <taxon>Tricholomatineae</taxon>
        <taxon>Lyophyllaceae</taxon>
        <taxon>Tricholomella</taxon>
    </lineage>
</organism>
<feature type="region of interest" description="Disordered" evidence="1">
    <location>
        <begin position="1"/>
        <end position="36"/>
    </location>
</feature>
<feature type="region of interest" description="Disordered" evidence="1">
    <location>
        <begin position="238"/>
        <end position="266"/>
    </location>
</feature>
<evidence type="ECO:0000256" key="1">
    <source>
        <dbReference type="SAM" id="MobiDB-lite"/>
    </source>
</evidence>
<dbReference type="EMBL" id="JAACJP010000037">
    <property type="protein sequence ID" value="KAF5374159.1"/>
    <property type="molecule type" value="Genomic_DNA"/>
</dbReference>
<feature type="compositionally biased region" description="Basic and acidic residues" evidence="1">
    <location>
        <begin position="9"/>
        <end position="23"/>
    </location>
</feature>
<feature type="compositionally biased region" description="Basic and acidic residues" evidence="1">
    <location>
        <begin position="51"/>
        <end position="84"/>
    </location>
</feature>
<name>A0A8H5H032_9AGAR</name>
<proteinExistence type="predicted"/>
<feature type="region of interest" description="Disordered" evidence="1">
    <location>
        <begin position="51"/>
        <end position="105"/>
    </location>
</feature>
<feature type="compositionally biased region" description="Basic and acidic residues" evidence="1">
    <location>
        <begin position="145"/>
        <end position="155"/>
    </location>
</feature>
<evidence type="ECO:0000313" key="2">
    <source>
        <dbReference type="EMBL" id="KAF5374159.1"/>
    </source>
</evidence>
<evidence type="ECO:0000313" key="3">
    <source>
        <dbReference type="Proteomes" id="UP000565441"/>
    </source>
</evidence>
<protein>
    <submittedName>
        <fullName evidence="2">Uncharacterized protein</fullName>
    </submittedName>
</protein>
<gene>
    <name evidence="2" type="ORF">D9615_008863</name>
</gene>